<feature type="domain" description="Anamorsin N-terminal" evidence="1">
    <location>
        <begin position="9"/>
        <end position="72"/>
    </location>
</feature>
<name>A0ABD0K7L7_9CAEN</name>
<dbReference type="Gene3D" id="3.40.50.150">
    <property type="entry name" value="Vaccinia Virus protein VP39"/>
    <property type="match status" value="1"/>
</dbReference>
<proteinExistence type="predicted"/>
<reference evidence="2 3" key="1">
    <citation type="journal article" date="2023" name="Sci. Data">
        <title>Genome assembly of the Korean intertidal mud-creeper Batillaria attramentaria.</title>
        <authorList>
            <person name="Patra A.K."/>
            <person name="Ho P.T."/>
            <person name="Jun S."/>
            <person name="Lee S.J."/>
            <person name="Kim Y."/>
            <person name="Won Y.J."/>
        </authorList>
    </citation>
    <scope>NUCLEOTIDE SEQUENCE [LARGE SCALE GENOMIC DNA]</scope>
    <source>
        <strain evidence="2">Wonlab-2016</strain>
    </source>
</reference>
<dbReference type="EMBL" id="JACVVK020000234">
    <property type="protein sequence ID" value="KAK7483041.1"/>
    <property type="molecule type" value="Genomic_DNA"/>
</dbReference>
<dbReference type="AlphaFoldDB" id="A0ABD0K7L7"/>
<gene>
    <name evidence="2" type="ORF">BaRGS_00025704</name>
</gene>
<protein>
    <recommendedName>
        <fullName evidence="1">Anamorsin N-terminal domain-containing protein</fullName>
    </recommendedName>
</protein>
<dbReference type="Pfam" id="PF20922">
    <property type="entry name" value="Anamorsin_N"/>
    <property type="match status" value="1"/>
</dbReference>
<evidence type="ECO:0000313" key="2">
    <source>
        <dbReference type="EMBL" id="KAK7483041.1"/>
    </source>
</evidence>
<organism evidence="2 3">
    <name type="scientific">Batillaria attramentaria</name>
    <dbReference type="NCBI Taxonomy" id="370345"/>
    <lineage>
        <taxon>Eukaryota</taxon>
        <taxon>Metazoa</taxon>
        <taxon>Spiralia</taxon>
        <taxon>Lophotrochozoa</taxon>
        <taxon>Mollusca</taxon>
        <taxon>Gastropoda</taxon>
        <taxon>Caenogastropoda</taxon>
        <taxon>Sorbeoconcha</taxon>
        <taxon>Cerithioidea</taxon>
        <taxon>Batillariidae</taxon>
        <taxon>Batillaria</taxon>
    </lineage>
</organism>
<keyword evidence="3" id="KW-1185">Reference proteome</keyword>
<evidence type="ECO:0000259" key="1">
    <source>
        <dbReference type="Pfam" id="PF20922"/>
    </source>
</evidence>
<dbReference type="InterPro" id="IPR029063">
    <property type="entry name" value="SAM-dependent_MTases_sf"/>
</dbReference>
<dbReference type="Proteomes" id="UP001519460">
    <property type="component" value="Unassembled WGS sequence"/>
</dbReference>
<accession>A0ABD0K7L7</accession>
<dbReference type="InterPro" id="IPR049011">
    <property type="entry name" value="Anamorsin_N_metazoan"/>
</dbReference>
<sequence>MDKLEIQPGQKVLLLWFGQQPSDTMKDTVNVLLQKVGESGKVQVEHVERLALSAHPDSLFDVVISGLLNPKQSQP</sequence>
<evidence type="ECO:0000313" key="3">
    <source>
        <dbReference type="Proteomes" id="UP001519460"/>
    </source>
</evidence>
<comment type="caution">
    <text evidence="2">The sequence shown here is derived from an EMBL/GenBank/DDBJ whole genome shotgun (WGS) entry which is preliminary data.</text>
</comment>